<dbReference type="PANTHER" id="PTHR46112:SF2">
    <property type="entry name" value="XAA-PRO AMINOPEPTIDASE P-RELATED"/>
    <property type="match status" value="1"/>
</dbReference>
<dbReference type="InterPro" id="IPR029149">
    <property type="entry name" value="Creatin/AminoP/Spt16_N"/>
</dbReference>
<proteinExistence type="predicted"/>
<dbReference type="Pfam" id="PF01321">
    <property type="entry name" value="Creatinase_N"/>
    <property type="match status" value="1"/>
</dbReference>
<dbReference type="InterPro" id="IPR036005">
    <property type="entry name" value="Creatinase/aminopeptidase-like"/>
</dbReference>
<dbReference type="InterPro" id="IPR050659">
    <property type="entry name" value="Peptidase_M24B"/>
</dbReference>
<evidence type="ECO:0008006" key="4">
    <source>
        <dbReference type="Google" id="ProtNLM"/>
    </source>
</evidence>
<feature type="non-terminal residue" evidence="3">
    <location>
        <position position="354"/>
    </location>
</feature>
<gene>
    <name evidence="3" type="ORF">METZ01_LOCUS275329</name>
</gene>
<dbReference type="SUPFAM" id="SSF55920">
    <property type="entry name" value="Creatinase/aminopeptidase"/>
    <property type="match status" value="1"/>
</dbReference>
<protein>
    <recommendedName>
        <fullName evidence="4">Creatinase N-terminal domain-containing protein</fullName>
    </recommendedName>
</protein>
<dbReference type="Gene3D" id="3.90.230.10">
    <property type="entry name" value="Creatinase/methionine aminopeptidase superfamily"/>
    <property type="match status" value="1"/>
</dbReference>
<evidence type="ECO:0000259" key="2">
    <source>
        <dbReference type="Pfam" id="PF01321"/>
    </source>
</evidence>
<dbReference type="PANTHER" id="PTHR46112">
    <property type="entry name" value="AMINOPEPTIDASE"/>
    <property type="match status" value="1"/>
</dbReference>
<dbReference type="EMBL" id="UINC01079968">
    <property type="protein sequence ID" value="SVC22475.1"/>
    <property type="molecule type" value="Genomic_DNA"/>
</dbReference>
<organism evidence="3">
    <name type="scientific">marine metagenome</name>
    <dbReference type="NCBI Taxonomy" id="408172"/>
    <lineage>
        <taxon>unclassified sequences</taxon>
        <taxon>metagenomes</taxon>
        <taxon>ecological metagenomes</taxon>
    </lineage>
</organism>
<dbReference type="Pfam" id="PF00557">
    <property type="entry name" value="Peptidase_M24"/>
    <property type="match status" value="1"/>
</dbReference>
<dbReference type="InterPro" id="IPR000587">
    <property type="entry name" value="Creatinase_N"/>
</dbReference>
<evidence type="ECO:0000259" key="1">
    <source>
        <dbReference type="Pfam" id="PF00557"/>
    </source>
</evidence>
<name>A0A382KFV5_9ZZZZ</name>
<reference evidence="3" key="1">
    <citation type="submission" date="2018-05" db="EMBL/GenBank/DDBJ databases">
        <authorList>
            <person name="Lanie J.A."/>
            <person name="Ng W.-L."/>
            <person name="Kazmierczak K.M."/>
            <person name="Andrzejewski T.M."/>
            <person name="Davidsen T.M."/>
            <person name="Wayne K.J."/>
            <person name="Tettelin H."/>
            <person name="Glass J.I."/>
            <person name="Rusch D."/>
            <person name="Podicherti R."/>
            <person name="Tsui H.-C.T."/>
            <person name="Winkler M.E."/>
        </authorList>
    </citation>
    <scope>NUCLEOTIDE SEQUENCE</scope>
</reference>
<evidence type="ECO:0000313" key="3">
    <source>
        <dbReference type="EMBL" id="SVC22475.1"/>
    </source>
</evidence>
<feature type="domain" description="Peptidase M24" evidence="1">
    <location>
        <begin position="159"/>
        <end position="347"/>
    </location>
</feature>
<sequence>MSITHAFPEKELEERIHAVREEMKKNNLDGIVVAVPENIYYLTGLDHWGYFACHVLFVPLEGKMILICRQMEHVTVGRYVRNADFYGFRDFENPADFIMKAIKDSKCAKARIGIEKKSLFLTPAIYEEITSTLNKVQWSNCSELIDELRQVKSFLEIEYTRKAAEAADAGAMAGIAAARDGASDLDISAEMHAAMIRAGSDYPGFGPFIRMTDRLNEEHTTWKGDVMKKGDALYIEHAGSYKKYQAPMGRLVFIGDKPKDADFAADLSNRAGEAQLKAIKPGATTGDVYKAWQDVVDAAGLPEYRRHHCGYLVGIAFPPSWVGGSMVIGLAPDSKRVLKIGMVFHTHSWLMWSG</sequence>
<dbReference type="SUPFAM" id="SSF53092">
    <property type="entry name" value="Creatinase/prolidase N-terminal domain"/>
    <property type="match status" value="1"/>
</dbReference>
<dbReference type="InterPro" id="IPR000994">
    <property type="entry name" value="Pept_M24"/>
</dbReference>
<dbReference type="CDD" id="cd01066">
    <property type="entry name" value="APP_MetAP"/>
    <property type="match status" value="1"/>
</dbReference>
<feature type="domain" description="Creatinase N-terminal" evidence="2">
    <location>
        <begin position="15"/>
        <end position="151"/>
    </location>
</feature>
<dbReference type="Gene3D" id="3.40.350.10">
    <property type="entry name" value="Creatinase/prolidase N-terminal domain"/>
    <property type="match status" value="1"/>
</dbReference>
<accession>A0A382KFV5</accession>
<dbReference type="AlphaFoldDB" id="A0A382KFV5"/>